<keyword evidence="3" id="KW-1185">Reference proteome</keyword>
<proteinExistence type="predicted"/>
<organism evidence="2 3">
    <name type="scientific">Thalictrum thalictroides</name>
    <name type="common">Rue-anemone</name>
    <name type="synonym">Anemone thalictroides</name>
    <dbReference type="NCBI Taxonomy" id="46969"/>
    <lineage>
        <taxon>Eukaryota</taxon>
        <taxon>Viridiplantae</taxon>
        <taxon>Streptophyta</taxon>
        <taxon>Embryophyta</taxon>
        <taxon>Tracheophyta</taxon>
        <taxon>Spermatophyta</taxon>
        <taxon>Magnoliopsida</taxon>
        <taxon>Ranunculales</taxon>
        <taxon>Ranunculaceae</taxon>
        <taxon>Thalictroideae</taxon>
        <taxon>Thalictrum</taxon>
    </lineage>
</organism>
<protein>
    <submittedName>
        <fullName evidence="2">Mavicyanin-like</fullName>
    </submittedName>
</protein>
<dbReference type="AlphaFoldDB" id="A0A7J6X8D4"/>
<dbReference type="SUPFAM" id="SSF49503">
    <property type="entry name" value="Cupredoxins"/>
    <property type="match status" value="1"/>
</dbReference>
<gene>
    <name evidence="2" type="ORF">FRX31_004523</name>
</gene>
<feature type="domain" description="Phytocyanin" evidence="1">
    <location>
        <begin position="25"/>
        <end position="56"/>
    </location>
</feature>
<dbReference type="EMBL" id="JABWDY010003506">
    <property type="protein sequence ID" value="KAF5205889.1"/>
    <property type="molecule type" value="Genomic_DNA"/>
</dbReference>
<dbReference type="Proteomes" id="UP000554482">
    <property type="component" value="Unassembled WGS sequence"/>
</dbReference>
<sequence>MASNNLFVVIIAIVAIFLPSIALAKLFVVGDETGWTIGFDYQGWANGKEFHVGDQL</sequence>
<accession>A0A7J6X8D4</accession>
<dbReference type="InterPro" id="IPR008972">
    <property type="entry name" value="Cupredoxin"/>
</dbReference>
<name>A0A7J6X8D4_THATH</name>
<dbReference type="InterPro" id="IPR003245">
    <property type="entry name" value="Phytocyanin_dom"/>
</dbReference>
<reference evidence="2 3" key="1">
    <citation type="submission" date="2020-06" db="EMBL/GenBank/DDBJ databases">
        <title>Transcriptomic and genomic resources for Thalictrum thalictroides and T. hernandezii: Facilitating candidate gene discovery in an emerging model plant lineage.</title>
        <authorList>
            <person name="Arias T."/>
            <person name="Riano-Pachon D.M."/>
            <person name="Di Stilio V.S."/>
        </authorList>
    </citation>
    <scope>NUCLEOTIDE SEQUENCE [LARGE SCALE GENOMIC DNA]</scope>
    <source>
        <strain evidence="3">cv. WT478/WT964</strain>
        <tissue evidence="2">Leaves</tissue>
    </source>
</reference>
<evidence type="ECO:0000259" key="1">
    <source>
        <dbReference type="PROSITE" id="PS51485"/>
    </source>
</evidence>
<dbReference type="GO" id="GO:0009055">
    <property type="term" value="F:electron transfer activity"/>
    <property type="evidence" value="ECO:0007669"/>
    <property type="project" value="InterPro"/>
</dbReference>
<dbReference type="PROSITE" id="PS51485">
    <property type="entry name" value="PHYTOCYANIN"/>
    <property type="match status" value="1"/>
</dbReference>
<dbReference type="Gene3D" id="2.60.40.420">
    <property type="entry name" value="Cupredoxins - blue copper proteins"/>
    <property type="match status" value="1"/>
</dbReference>
<comment type="caution">
    <text evidence="2">The sequence shown here is derived from an EMBL/GenBank/DDBJ whole genome shotgun (WGS) entry which is preliminary data.</text>
</comment>
<feature type="non-terminal residue" evidence="2">
    <location>
        <position position="56"/>
    </location>
</feature>
<evidence type="ECO:0000313" key="3">
    <source>
        <dbReference type="Proteomes" id="UP000554482"/>
    </source>
</evidence>
<dbReference type="OrthoDB" id="1718060at2759"/>
<evidence type="ECO:0000313" key="2">
    <source>
        <dbReference type="EMBL" id="KAF5205889.1"/>
    </source>
</evidence>